<organism evidence="4 5">
    <name type="scientific">Lachnellula suecica</name>
    <dbReference type="NCBI Taxonomy" id="602035"/>
    <lineage>
        <taxon>Eukaryota</taxon>
        <taxon>Fungi</taxon>
        <taxon>Dikarya</taxon>
        <taxon>Ascomycota</taxon>
        <taxon>Pezizomycotina</taxon>
        <taxon>Leotiomycetes</taxon>
        <taxon>Helotiales</taxon>
        <taxon>Lachnaceae</taxon>
        <taxon>Lachnellula</taxon>
    </lineage>
</organism>
<gene>
    <name evidence="4" type="primary">acdS</name>
    <name evidence="4" type="ORF">LSUE1_G001578</name>
</gene>
<dbReference type="PANTHER" id="PTHR43780:SF2">
    <property type="entry name" value="1-AMINOCYCLOPROPANE-1-CARBOXYLATE DEAMINASE-RELATED"/>
    <property type="match status" value="1"/>
</dbReference>
<reference evidence="4 5" key="1">
    <citation type="submission" date="2018-05" db="EMBL/GenBank/DDBJ databases">
        <title>Genome sequencing and assembly of the regulated plant pathogen Lachnellula willkommii and related sister species for the development of diagnostic species identification markers.</title>
        <authorList>
            <person name="Giroux E."/>
            <person name="Bilodeau G."/>
        </authorList>
    </citation>
    <scope>NUCLEOTIDE SEQUENCE [LARGE SCALE GENOMIC DNA]</scope>
    <source>
        <strain evidence="4 5">CBS 268.59</strain>
    </source>
</reference>
<accession>A0A8T9CEA0</accession>
<dbReference type="GO" id="GO:0019148">
    <property type="term" value="F:D-cysteine desulfhydrase activity"/>
    <property type="evidence" value="ECO:0007669"/>
    <property type="project" value="TreeGrafter"/>
</dbReference>
<comment type="cofactor">
    <cofactor evidence="1">
        <name>pyridoxal 5'-phosphate</name>
        <dbReference type="ChEBI" id="CHEBI:597326"/>
    </cofactor>
</comment>
<proteinExistence type="inferred from homology"/>
<protein>
    <submittedName>
        <fullName evidence="4">1-aminocyclopropane-1-carboxylate deaminase</fullName>
    </submittedName>
</protein>
<comment type="similarity">
    <text evidence="2">Belongs to the ACC deaminase/D-cysteine desulfhydrase family.</text>
</comment>
<dbReference type="EMBL" id="QGMK01000177">
    <property type="protein sequence ID" value="TVY83566.1"/>
    <property type="molecule type" value="Genomic_DNA"/>
</dbReference>
<comment type="caution">
    <text evidence="4">The sequence shown here is derived from an EMBL/GenBank/DDBJ whole genome shotgun (WGS) entry which is preliminary data.</text>
</comment>
<evidence type="ECO:0000256" key="3">
    <source>
        <dbReference type="ARBA" id="ARBA00022898"/>
    </source>
</evidence>
<keyword evidence="5" id="KW-1185">Reference proteome</keyword>
<evidence type="ECO:0000256" key="1">
    <source>
        <dbReference type="ARBA" id="ARBA00001933"/>
    </source>
</evidence>
<keyword evidence="3" id="KW-0663">Pyridoxal phosphate</keyword>
<evidence type="ECO:0000313" key="5">
    <source>
        <dbReference type="Proteomes" id="UP000469558"/>
    </source>
</evidence>
<dbReference type="PANTHER" id="PTHR43780">
    <property type="entry name" value="1-AMINOCYCLOPROPANE-1-CARBOXYLATE DEAMINASE-RELATED"/>
    <property type="match status" value="1"/>
</dbReference>
<sequence>MASKEREFDTYFDIIVVPCATGSTLGGMIAGFKLLEKTDSSYKDSNRRAGLPWDQPVKIGLSESDIQERDVVIEKSFNAGKYGIVDDLTQAGMKVLASLEGILTDPVYTGKTMNGMICRAQAGDFEKSENILFVNIGGVPALSAYPDVR</sequence>
<dbReference type="Gene3D" id="3.40.50.1100">
    <property type="match status" value="1"/>
</dbReference>
<dbReference type="Proteomes" id="UP000469558">
    <property type="component" value="Unassembled WGS sequence"/>
</dbReference>
<name>A0A8T9CEA0_9HELO</name>
<dbReference type="OrthoDB" id="10266364at2759"/>
<evidence type="ECO:0000256" key="2">
    <source>
        <dbReference type="ARBA" id="ARBA00008639"/>
    </source>
</evidence>
<evidence type="ECO:0000313" key="4">
    <source>
        <dbReference type="EMBL" id="TVY83566.1"/>
    </source>
</evidence>
<dbReference type="SUPFAM" id="SSF53686">
    <property type="entry name" value="Tryptophan synthase beta subunit-like PLP-dependent enzymes"/>
    <property type="match status" value="1"/>
</dbReference>
<dbReference type="AlphaFoldDB" id="A0A8T9CEA0"/>
<dbReference type="InterPro" id="IPR036052">
    <property type="entry name" value="TrpB-like_PALP_sf"/>
</dbReference>
<dbReference type="InterPro" id="IPR027278">
    <property type="entry name" value="ACCD_DCysDesulf"/>
</dbReference>